<dbReference type="GO" id="GO:0003968">
    <property type="term" value="F:RNA-directed RNA polymerase activity"/>
    <property type="evidence" value="ECO:0007669"/>
    <property type="project" value="UniProtKB-KW"/>
</dbReference>
<protein>
    <submittedName>
        <fullName evidence="4">RNA-dependent RNA polymerase</fullName>
    </submittedName>
</protein>
<keyword evidence="2" id="KW-0808">Transferase</keyword>
<evidence type="ECO:0000256" key="3">
    <source>
        <dbReference type="ARBA" id="ARBA00022695"/>
    </source>
</evidence>
<evidence type="ECO:0000256" key="1">
    <source>
        <dbReference type="ARBA" id="ARBA00022484"/>
    </source>
</evidence>
<dbReference type="SUPFAM" id="SSF56672">
    <property type="entry name" value="DNA/RNA polymerases"/>
    <property type="match status" value="1"/>
</dbReference>
<evidence type="ECO:0000313" key="4">
    <source>
        <dbReference type="EMBL" id="UYL95459.1"/>
    </source>
</evidence>
<keyword evidence="3" id="KW-0548">Nucleotidyltransferase</keyword>
<reference evidence="4" key="1">
    <citation type="submission" date="2022-05" db="EMBL/GenBank/DDBJ databases">
        <authorList>
            <person name="Cao W."/>
            <person name="Jia N."/>
            <person name="Lam T.T.-Y."/>
            <person name="Ni X."/>
            <person name="Liu J."/>
        </authorList>
    </citation>
    <scope>NUCLEOTIDE SEQUENCE</scope>
    <source>
        <strain evidence="4">TIGMIC 1</strain>
    </source>
</reference>
<keyword evidence="1 4" id="KW-0696">RNA-directed RNA polymerase</keyword>
<dbReference type="InterPro" id="IPR043502">
    <property type="entry name" value="DNA/RNA_pol_sf"/>
</dbReference>
<evidence type="ECO:0000256" key="2">
    <source>
        <dbReference type="ARBA" id="ARBA00022679"/>
    </source>
</evidence>
<sequence>MVRSCKTPAFWSLSCPDRRRFKVFLGLIQKLYGVSFDFPDFRLTGRSSFKEFCSALLERRSHPWDRPLRDSRLGSDTRQSIAMSLFLFRKSCSSDKPDASSLLDKVTRPCGDVDPVFMEFVRSEVDRLFKTGWDSAYPKHCLSATVPIRACAEEDGYMGNCSRKYFLREWDQPGIRALGLDSSEEARRNFVESALAAYSPKFTDKTYSRLTVVKSGGKYRALSIAPADMNYLRPLHKTLYDYLSRFPWLLRGDAKSSSFKNFCRVDGEVFVSGDYESATDNLNQTVQKEILRCVLQRARHVPPGIVVDSMKSFNLLLNLYGRDGTLLRSERQLSGQMMGNLLSFPLLCLVNYLTFRWLTMDDSIPVRVNGDDIVFRAKPQVADRWMNGVEASGLKLSKGKTLVDARYFTLNSALFKGVTRGARSLPFLRMKAFFGVDDEDSQCSLLGRFQSFCPGFFGKRRSCARVDFLLFNKGWIKKSNRSCTRGLGMKVELHELQEAGLYAREMRYLAKGSESPLPSLLNCWSHRPEGFTLVWGSPEEKKKQERNEKLRNRFLEAAWKLPLGGTWVSKEEALCTGENLSDGPIIMGRRRAERISRLVGMTSAWIRSRWNSIDRQAWSNRPLRKRCTIWRDLESPDGLELRLGEDHDEFTWILDGTSPPFFPLMSLKRPQSTLDEGSLFNAEEIPSKKYSYNFAPPIEFTRSLGDCQVVDLELRADAYYQ</sequence>
<organism evidence="4">
    <name type="scientific">Tianjin Botou tick virus 4</name>
    <dbReference type="NCBI Taxonomy" id="2972080"/>
    <lineage>
        <taxon>Viruses</taxon>
        <taxon>Riboviria</taxon>
        <taxon>Orthornavirae</taxon>
        <taxon>Lenarviricota</taxon>
        <taxon>Miaviricetes</taxon>
        <taxon>Ourlivirales</taxon>
        <taxon>Botourmiaviridae</taxon>
    </lineage>
</organism>
<proteinExistence type="predicted"/>
<dbReference type="EMBL" id="ON746370">
    <property type="protein sequence ID" value="UYL95459.1"/>
    <property type="molecule type" value="Genomic_RNA"/>
</dbReference>
<name>A0A9E7V242_9VIRU</name>
<accession>A0A9E7V242</accession>